<evidence type="ECO:0000313" key="1">
    <source>
        <dbReference type="EMBL" id="KAK9037436.1"/>
    </source>
</evidence>
<proteinExistence type="predicted"/>
<organism evidence="1 2">
    <name type="scientific">Hibiscus sabdariffa</name>
    <name type="common">roselle</name>
    <dbReference type="NCBI Taxonomy" id="183260"/>
    <lineage>
        <taxon>Eukaryota</taxon>
        <taxon>Viridiplantae</taxon>
        <taxon>Streptophyta</taxon>
        <taxon>Embryophyta</taxon>
        <taxon>Tracheophyta</taxon>
        <taxon>Spermatophyta</taxon>
        <taxon>Magnoliopsida</taxon>
        <taxon>eudicotyledons</taxon>
        <taxon>Gunneridae</taxon>
        <taxon>Pentapetalae</taxon>
        <taxon>rosids</taxon>
        <taxon>malvids</taxon>
        <taxon>Malvales</taxon>
        <taxon>Malvaceae</taxon>
        <taxon>Malvoideae</taxon>
        <taxon>Hibiscus</taxon>
    </lineage>
</organism>
<comment type="caution">
    <text evidence="1">The sequence shown here is derived from an EMBL/GenBank/DDBJ whole genome shotgun (WGS) entry which is preliminary data.</text>
</comment>
<evidence type="ECO:0000313" key="2">
    <source>
        <dbReference type="Proteomes" id="UP001396334"/>
    </source>
</evidence>
<gene>
    <name evidence="1" type="ORF">V6N11_022347</name>
</gene>
<reference evidence="1 2" key="1">
    <citation type="journal article" date="2024" name="G3 (Bethesda)">
        <title>Genome assembly of Hibiscus sabdariffa L. provides insights into metabolisms of medicinal natural products.</title>
        <authorList>
            <person name="Kim T."/>
        </authorList>
    </citation>
    <scope>NUCLEOTIDE SEQUENCE [LARGE SCALE GENOMIC DNA]</scope>
    <source>
        <strain evidence="1">TK-2024</strain>
        <tissue evidence="1">Old leaves</tissue>
    </source>
</reference>
<protein>
    <submittedName>
        <fullName evidence="1">Uncharacterized protein</fullName>
    </submittedName>
</protein>
<sequence>MILTLVVSSATSSRKLLVQGVAETLFGAVWNFWLYLTSIAFETPLDDVHSILERGRNLQATMCRALALAELWRIYLGLNCAWELGAGKVIVEVDRSVQQRPEQCIKKRFEARSGAAMHSKNACSDFRQAQ</sequence>
<name>A0ABR2TIX8_9ROSI</name>
<dbReference type="EMBL" id="JBBPBN010000005">
    <property type="protein sequence ID" value="KAK9037436.1"/>
    <property type="molecule type" value="Genomic_DNA"/>
</dbReference>
<keyword evidence="2" id="KW-1185">Reference proteome</keyword>
<dbReference type="Proteomes" id="UP001396334">
    <property type="component" value="Unassembled WGS sequence"/>
</dbReference>
<accession>A0ABR2TIX8</accession>